<dbReference type="RefSeq" id="XP_062705382.1">
    <property type="nucleotide sequence ID" value="XM_062849398.1"/>
</dbReference>
<reference evidence="3" key="1">
    <citation type="journal article" date="2015" name="Proc. Natl. Acad. Sci. U.S.A.">
        <title>Genome sequence of the Asian Tiger mosquito, Aedes albopictus, reveals insights into its biology, genetics, and evolution.</title>
        <authorList>
            <person name="Chen X.G."/>
            <person name="Jiang X."/>
            <person name="Gu J."/>
            <person name="Xu M."/>
            <person name="Wu Y."/>
            <person name="Deng Y."/>
            <person name="Zhang C."/>
            <person name="Bonizzoni M."/>
            <person name="Dermauw W."/>
            <person name="Vontas J."/>
            <person name="Armbruster P."/>
            <person name="Huang X."/>
            <person name="Yang Y."/>
            <person name="Zhang H."/>
            <person name="He W."/>
            <person name="Peng H."/>
            <person name="Liu Y."/>
            <person name="Wu K."/>
            <person name="Chen J."/>
            <person name="Lirakis M."/>
            <person name="Topalis P."/>
            <person name="Van Leeuwen T."/>
            <person name="Hall A.B."/>
            <person name="Jiang X."/>
            <person name="Thorpe C."/>
            <person name="Mueller R.L."/>
            <person name="Sun C."/>
            <person name="Waterhouse R.M."/>
            <person name="Yan G."/>
            <person name="Tu Z.J."/>
            <person name="Fang X."/>
            <person name="James A.A."/>
        </authorList>
    </citation>
    <scope>NUCLEOTIDE SEQUENCE [LARGE SCALE GENOMIC DNA]</scope>
    <source>
        <strain evidence="3">Foshan</strain>
    </source>
</reference>
<evidence type="ECO:0000256" key="1">
    <source>
        <dbReference type="SAM" id="Phobius"/>
    </source>
</evidence>
<dbReference type="RefSeq" id="XP_062705383.1">
    <property type="nucleotide sequence ID" value="XM_062849399.1"/>
</dbReference>
<keyword evidence="1" id="KW-0812">Transmembrane</keyword>
<dbReference type="PANTHER" id="PTHR10773">
    <property type="entry name" value="DNA-DIRECTED RNA POLYMERASES I, II, AND III SUBUNIT RPABC2"/>
    <property type="match status" value="1"/>
</dbReference>
<accession>A0ABM1YR06</accession>
<sequence>MLLFTLTSARRTLDFGYGPRKKKGSKHASDCTFESSHHGASLVNGMETIQRCDDKSSTFEYDSRSTQCPVIMDHPYAQEILLPISVRDVGTSPINFFQHSGKLSGIETLRSSVDSKARSSRSLLDSGKLSGIHTLGSSFSNEGNARITSRDSNVRSDIGKGLHKQLTKRGELNYIDAPTELAYSFSSPRTIPHCFHTPELATHNVKNPDLVTERLDASSMIYRHEEFVSPTFSKVITSTPREPPCERNENKDVLSHTINLDAPNQVDEPGETDVSTVRIGSIEVKQTIDRSFSKSPRLLDNAEDDVSSDDDSAGGLEFLNDLTIFEYFDKFDEISNDGSFLVEEDPLSSSETNVPVAEPCVEGHCIEVLDKEALQIRKKKVNARRVNKKRKERGLSYVRKDGTKVPAREIKPTCDCKLKCSKKYPENIRQKFLDNLLRLKMDSQNQFLANHITVKRTARPQVVNSRRSYTRVYKLPGVKGTVKVCKTMFQATFDIGCRKMRTLAARVVAGSGVPTDDGRQRNSSRQPVSQEHLSNIKQHILSFPAYSSHYTREKSSRLYLSSDLSIRRMYELYQNKCAVDNLVPVHCRNFFHLLSYFTSIFFFSIQFNFFFQFISPFFQTSTFHNKTKPPSLNASVSKLLRQPSTHRSPFPSLLFLSISFFSRTREPFVLFG</sequence>
<dbReference type="GeneID" id="115265159"/>
<evidence type="ECO:0000313" key="2">
    <source>
        <dbReference type="EnsemblMetazoa" id="AALFPA23_011377.P16121"/>
    </source>
</evidence>
<keyword evidence="3" id="KW-1185">Reference proteome</keyword>
<dbReference type="EnsemblMetazoa" id="AALFPA23_011377.R16121">
    <property type="protein sequence ID" value="AALFPA23_011377.P16121"/>
    <property type="gene ID" value="AALFPA23_011377"/>
</dbReference>
<dbReference type="Proteomes" id="UP000069940">
    <property type="component" value="Unassembled WGS sequence"/>
</dbReference>
<protein>
    <recommendedName>
        <fullName evidence="4">Tantalus-like domain-containing protein</fullName>
    </recommendedName>
</protein>
<reference evidence="2" key="2">
    <citation type="submission" date="2025-05" db="UniProtKB">
        <authorList>
            <consortium name="EnsemblMetazoa"/>
        </authorList>
    </citation>
    <scope>IDENTIFICATION</scope>
    <source>
        <strain evidence="2">Foshan</strain>
    </source>
</reference>
<dbReference type="EnsemblMetazoa" id="AALFPA23_011377.R16123">
    <property type="protein sequence ID" value="AALFPA23_011377.P16123"/>
    <property type="gene ID" value="AALFPA23_011377"/>
</dbReference>
<evidence type="ECO:0008006" key="4">
    <source>
        <dbReference type="Google" id="ProtNLM"/>
    </source>
</evidence>
<proteinExistence type="predicted"/>
<dbReference type="PANTHER" id="PTHR10773:SF19">
    <property type="match status" value="1"/>
</dbReference>
<name>A0ABM1YR06_AEDAL</name>
<organism evidence="2 3">
    <name type="scientific">Aedes albopictus</name>
    <name type="common">Asian tiger mosquito</name>
    <name type="synonym">Stegomyia albopicta</name>
    <dbReference type="NCBI Taxonomy" id="7160"/>
    <lineage>
        <taxon>Eukaryota</taxon>
        <taxon>Metazoa</taxon>
        <taxon>Ecdysozoa</taxon>
        <taxon>Arthropoda</taxon>
        <taxon>Hexapoda</taxon>
        <taxon>Insecta</taxon>
        <taxon>Pterygota</taxon>
        <taxon>Neoptera</taxon>
        <taxon>Endopterygota</taxon>
        <taxon>Diptera</taxon>
        <taxon>Nematocera</taxon>
        <taxon>Culicoidea</taxon>
        <taxon>Culicidae</taxon>
        <taxon>Culicinae</taxon>
        <taxon>Aedini</taxon>
        <taxon>Aedes</taxon>
        <taxon>Stegomyia</taxon>
    </lineage>
</organism>
<evidence type="ECO:0000313" key="3">
    <source>
        <dbReference type="Proteomes" id="UP000069940"/>
    </source>
</evidence>
<keyword evidence="1" id="KW-0472">Membrane</keyword>
<feature type="transmembrane region" description="Helical" evidence="1">
    <location>
        <begin position="590"/>
        <end position="611"/>
    </location>
</feature>
<keyword evidence="1" id="KW-1133">Transmembrane helix</keyword>